<evidence type="ECO:0000313" key="3">
    <source>
        <dbReference type="EMBL" id="QDT00005.1"/>
    </source>
</evidence>
<reference evidence="3 4" key="1">
    <citation type="submission" date="2019-02" db="EMBL/GenBank/DDBJ databases">
        <title>Deep-cultivation of Planctomycetes and their phenomic and genomic characterization uncovers novel biology.</title>
        <authorList>
            <person name="Wiegand S."/>
            <person name="Jogler M."/>
            <person name="Boedeker C."/>
            <person name="Pinto D."/>
            <person name="Vollmers J."/>
            <person name="Rivas-Marin E."/>
            <person name="Kohn T."/>
            <person name="Peeters S.H."/>
            <person name="Heuer A."/>
            <person name="Rast P."/>
            <person name="Oberbeckmann S."/>
            <person name="Bunk B."/>
            <person name="Jeske O."/>
            <person name="Meyerdierks A."/>
            <person name="Storesund J.E."/>
            <person name="Kallscheuer N."/>
            <person name="Luecker S."/>
            <person name="Lage O.M."/>
            <person name="Pohl T."/>
            <person name="Merkel B.J."/>
            <person name="Hornburger P."/>
            <person name="Mueller R.-W."/>
            <person name="Bruemmer F."/>
            <person name="Labrenz M."/>
            <person name="Spormann A.M."/>
            <person name="Op den Camp H."/>
            <person name="Overmann J."/>
            <person name="Amann R."/>
            <person name="Jetten M.S.M."/>
            <person name="Mascher T."/>
            <person name="Medema M.H."/>
            <person name="Devos D.P."/>
            <person name="Kaster A.-K."/>
            <person name="Ovreas L."/>
            <person name="Rohde M."/>
            <person name="Galperin M.Y."/>
            <person name="Jogler C."/>
        </authorList>
    </citation>
    <scope>NUCLEOTIDE SEQUENCE [LARGE SCALE GENOMIC DNA]</scope>
    <source>
        <strain evidence="3 4">HG15A2</strain>
    </source>
</reference>
<proteinExistence type="predicted"/>
<evidence type="ECO:0008006" key="5">
    <source>
        <dbReference type="Google" id="ProtNLM"/>
    </source>
</evidence>
<dbReference type="PANTHER" id="PTHR43037:SF1">
    <property type="entry name" value="BLL1128 PROTEIN"/>
    <property type="match status" value="1"/>
</dbReference>
<keyword evidence="2" id="KW-1133">Transmembrane helix</keyword>
<evidence type="ECO:0000256" key="2">
    <source>
        <dbReference type="SAM" id="Phobius"/>
    </source>
</evidence>
<sequence>MFSVIRQLVDSSEQLAKVRLESHLQVLRLQLHMPSQYSSWKLVTRKALARWLFVALVVALGSGELAFAQRLQLKDGRVLTGRIAKTSGVGDTSDSAPSHAGEIATQPIYVIDDDLRRVFISNQQANRLIDEAPEKQVSIKLWQNIAQGSSGIASVGPSLGITPFDEYGRRIYKMQTGRGPLSVIQGITELTPRYARVEALLGQPRSPVWDCRIATSSIPSATVAAILKQTLPQDDPEARLQAVRFYVDSQKYADAGKELKAIIADFPKMKDLERELKQINQLAARRILTEIQLRKDAGQHQLVHALLQNFPTEEVAGETLQQVRELISKYDKAQLRIDATKKNIASIVADISDPDDRGIAAPLMAEITGELSHNNIDRLAPFSQFVDDASMSAEEKAALALSGWLLGADQATQKLAVAISLVKIRDGVIRYLREPLAHERSTIVDNLRSLEGASVDRVARLLSMIKPPLHDNELVKPPSAENGFGSLSLAAPGQTEDGDFQYLIQLPPEYDPHLRYPTIIALNGAYNSPVQELDFWAGSPRVNQAGQIVGARLGQAMRRGYIVISVDWQKPQQYRYEYSAREHVAVLTCLRDACRRFSIDTDRVFLTGHGTGGDASWDLAQSHPDVWAGALPFVAQIGKYGSYYWENARYVPLYFVAGELDGAKMKQNSTLFDRFLGRRFDATVVEYLGRGHEPFHDEIHYAFEWMNRRRRGKIPEEFTCSTLRPWDNFFWWIECQKFPVKWMIHPAEWTGRGARATEVEGKLLAGNRLLVKTAAEGATIWLNPEMVDFDEPVRVTINGNNVRGARESISPQIDVLLEDARTRADRQRPYWAKLVWPAEER</sequence>
<keyword evidence="4" id="KW-1185">Reference proteome</keyword>
<evidence type="ECO:0000256" key="1">
    <source>
        <dbReference type="ARBA" id="ARBA00022729"/>
    </source>
</evidence>
<accession>A0A517MYQ0</accession>
<dbReference type="KEGG" id="amob:HG15A2_33400"/>
<organism evidence="3 4">
    <name type="scientific">Adhaeretor mobilis</name>
    <dbReference type="NCBI Taxonomy" id="1930276"/>
    <lineage>
        <taxon>Bacteria</taxon>
        <taxon>Pseudomonadati</taxon>
        <taxon>Planctomycetota</taxon>
        <taxon>Planctomycetia</taxon>
        <taxon>Pirellulales</taxon>
        <taxon>Lacipirellulaceae</taxon>
        <taxon>Adhaeretor</taxon>
    </lineage>
</organism>
<keyword evidence="2" id="KW-0812">Transmembrane</keyword>
<dbReference type="SUPFAM" id="SSF53474">
    <property type="entry name" value="alpha/beta-Hydrolases"/>
    <property type="match status" value="1"/>
</dbReference>
<dbReference type="AlphaFoldDB" id="A0A517MYQ0"/>
<name>A0A517MYQ0_9BACT</name>
<dbReference type="InterPro" id="IPR029058">
    <property type="entry name" value="AB_hydrolase_fold"/>
</dbReference>
<dbReference type="PANTHER" id="PTHR43037">
    <property type="entry name" value="UNNAMED PRODUCT-RELATED"/>
    <property type="match status" value="1"/>
</dbReference>
<feature type="transmembrane region" description="Helical" evidence="2">
    <location>
        <begin position="48"/>
        <end position="68"/>
    </location>
</feature>
<evidence type="ECO:0000313" key="4">
    <source>
        <dbReference type="Proteomes" id="UP000319852"/>
    </source>
</evidence>
<dbReference type="EMBL" id="CP036263">
    <property type="protein sequence ID" value="QDT00005.1"/>
    <property type="molecule type" value="Genomic_DNA"/>
</dbReference>
<dbReference type="InterPro" id="IPR050955">
    <property type="entry name" value="Plant_Biomass_Hydrol_Est"/>
</dbReference>
<keyword evidence="2" id="KW-0472">Membrane</keyword>
<gene>
    <name evidence="3" type="ORF">HG15A2_33400</name>
</gene>
<dbReference type="Proteomes" id="UP000319852">
    <property type="component" value="Chromosome"/>
</dbReference>
<protein>
    <recommendedName>
        <fullName evidence="5">Peptidase</fullName>
    </recommendedName>
</protein>
<dbReference type="Gene3D" id="3.40.50.1820">
    <property type="entry name" value="alpha/beta hydrolase"/>
    <property type="match status" value="1"/>
</dbReference>
<keyword evidence="1" id="KW-0732">Signal</keyword>